<feature type="transmembrane region" description="Helical" evidence="1">
    <location>
        <begin position="234"/>
        <end position="251"/>
    </location>
</feature>
<evidence type="ECO:0000256" key="1">
    <source>
        <dbReference type="SAM" id="Phobius"/>
    </source>
</evidence>
<evidence type="ECO:0008006" key="4">
    <source>
        <dbReference type="Google" id="ProtNLM"/>
    </source>
</evidence>
<feature type="transmembrane region" description="Helical" evidence="1">
    <location>
        <begin position="524"/>
        <end position="544"/>
    </location>
</feature>
<feature type="transmembrane region" description="Helical" evidence="1">
    <location>
        <begin position="69"/>
        <end position="92"/>
    </location>
</feature>
<organism evidence="2 3">
    <name type="scientific">Nostocoides vanveenii</name>
    <dbReference type="NCBI Taxonomy" id="330835"/>
    <lineage>
        <taxon>Bacteria</taxon>
        <taxon>Bacillati</taxon>
        <taxon>Actinomycetota</taxon>
        <taxon>Actinomycetes</taxon>
        <taxon>Micrococcales</taxon>
        <taxon>Intrasporangiaceae</taxon>
        <taxon>Nostocoides</taxon>
    </lineage>
</organism>
<evidence type="ECO:0000313" key="3">
    <source>
        <dbReference type="Proteomes" id="UP001501475"/>
    </source>
</evidence>
<feature type="transmembrane region" description="Helical" evidence="1">
    <location>
        <begin position="459"/>
        <end position="479"/>
    </location>
</feature>
<feature type="transmembrane region" description="Helical" evidence="1">
    <location>
        <begin position="20"/>
        <end position="39"/>
    </location>
</feature>
<feature type="transmembrane region" description="Helical" evidence="1">
    <location>
        <begin position="179"/>
        <end position="202"/>
    </location>
</feature>
<feature type="transmembrane region" description="Helical" evidence="1">
    <location>
        <begin position="331"/>
        <end position="352"/>
    </location>
</feature>
<protein>
    <recommendedName>
        <fullName evidence="4">Glycosyltransferase RgtA/B/C/D-like domain-containing protein</fullName>
    </recommendedName>
</protein>
<gene>
    <name evidence="2" type="ORF">GCM10009810_34910</name>
</gene>
<keyword evidence="1" id="KW-0472">Membrane</keyword>
<keyword evidence="3" id="KW-1185">Reference proteome</keyword>
<evidence type="ECO:0000313" key="2">
    <source>
        <dbReference type="EMBL" id="GAA1775031.1"/>
    </source>
</evidence>
<feature type="transmembrane region" description="Helical" evidence="1">
    <location>
        <begin position="300"/>
        <end position="319"/>
    </location>
</feature>
<accession>A0ABN2L4K4</accession>
<dbReference type="Proteomes" id="UP001501475">
    <property type="component" value="Unassembled WGS sequence"/>
</dbReference>
<reference evidence="2 3" key="1">
    <citation type="journal article" date="2019" name="Int. J. Syst. Evol. Microbiol.">
        <title>The Global Catalogue of Microorganisms (GCM) 10K type strain sequencing project: providing services to taxonomists for standard genome sequencing and annotation.</title>
        <authorList>
            <consortium name="The Broad Institute Genomics Platform"/>
            <consortium name="The Broad Institute Genome Sequencing Center for Infectious Disease"/>
            <person name="Wu L."/>
            <person name="Ma J."/>
        </authorList>
    </citation>
    <scope>NUCLEOTIDE SEQUENCE [LARGE SCALE GENOMIC DNA]</scope>
    <source>
        <strain evidence="2 3">JCM 15591</strain>
    </source>
</reference>
<keyword evidence="1" id="KW-0812">Transmembrane</keyword>
<sequence length="680" mass="69823">MVLSRLAAVTAIGDVVQRAVLVLGSLLVATSALAAVLGGLGWWRPLVVWPLLAVMLAGLALLVRPVRPVPIGVGPALAMLAVALAAGWWAAATHNGQVLPRRDAGSNLQAALALAETGHRVLAIDPAAFGGAAVLGIPGITLASPAFYQVGSAGAPAIEPQFVIGPAAIYSLGDWIGGIGAMLVQPAWLSAFGVLGLSILAAVTVGPWWGPVAGALAALTFPMLHVARATYSEPLALVTLAAGLLGCVLAARHEDRRAALMAGLLIGGTCLVRIDGLREAMLLIPVAALGAIQERRWPRALLAGAGIGVGVSFAAGLALSREYLGSIAASLVPLVALAVALALAGAATLVAARRGMGLPDSVRRSLSAALVIAVLVIGVALTLRPLVMTVRQSAEDPGSHVVAGLQLRQGLPIDGGRTYAEQSVTWLAWWVGPIALVTALVALAWGVRRMALAWQADEVLPAWSGPLVVAAGSTLLTLYRPGITPDHPWAERRLVIAIPLVVVLVVAAAAWLWRCGPARHRRAFRILAAACAAALAVPTALASWPHRTERVERGSLSAIVSVCHALVDGDVVLAVDSRAANEWPQVVRGQCGRPALSTTTALRRDPAALRSAVSEIAAALPAGSRLILLAADSADALTALGATPTQAVDVTVLEEPRLLIERPASLVPLTLDVWLAPAPA</sequence>
<proteinExistence type="predicted"/>
<dbReference type="EMBL" id="BAAAPN010000103">
    <property type="protein sequence ID" value="GAA1775031.1"/>
    <property type="molecule type" value="Genomic_DNA"/>
</dbReference>
<feature type="transmembrane region" description="Helical" evidence="1">
    <location>
        <begin position="46"/>
        <end position="63"/>
    </location>
</feature>
<comment type="caution">
    <text evidence="2">The sequence shown here is derived from an EMBL/GenBank/DDBJ whole genome shotgun (WGS) entry which is preliminary data.</text>
</comment>
<name>A0ABN2L4K4_9MICO</name>
<feature type="transmembrane region" description="Helical" evidence="1">
    <location>
        <begin position="494"/>
        <end position="512"/>
    </location>
</feature>
<feature type="transmembrane region" description="Helical" evidence="1">
    <location>
        <begin position="364"/>
        <end position="383"/>
    </location>
</feature>
<keyword evidence="1" id="KW-1133">Transmembrane helix</keyword>
<feature type="transmembrane region" description="Helical" evidence="1">
    <location>
        <begin position="427"/>
        <end position="447"/>
    </location>
</feature>